<accession>A0A1Y2EQ95</accession>
<dbReference type="OrthoDB" id="372421at2759"/>
<gene>
    <name evidence="2" type="ORF">LY90DRAFT_502946</name>
</gene>
<dbReference type="PANTHER" id="PTHR23355:SF35">
    <property type="entry name" value="EXOSOME COMPLEX EXONUCLEASE RRP44"/>
    <property type="match status" value="1"/>
</dbReference>
<dbReference type="GO" id="GO:0016075">
    <property type="term" value="P:rRNA catabolic process"/>
    <property type="evidence" value="ECO:0007669"/>
    <property type="project" value="TreeGrafter"/>
</dbReference>
<organism evidence="2 3">
    <name type="scientific">Neocallimastix californiae</name>
    <dbReference type="NCBI Taxonomy" id="1754190"/>
    <lineage>
        <taxon>Eukaryota</taxon>
        <taxon>Fungi</taxon>
        <taxon>Fungi incertae sedis</taxon>
        <taxon>Chytridiomycota</taxon>
        <taxon>Chytridiomycota incertae sedis</taxon>
        <taxon>Neocallimastigomycetes</taxon>
        <taxon>Neocallimastigales</taxon>
        <taxon>Neocallimastigaceae</taxon>
        <taxon>Neocallimastix</taxon>
    </lineage>
</organism>
<name>A0A1Y2EQ95_9FUNG</name>
<comment type="caution">
    <text evidence="2">The sequence shown here is derived from an EMBL/GenBank/DDBJ whole genome shotgun (WGS) entry which is preliminary data.</text>
</comment>
<dbReference type="PANTHER" id="PTHR23355">
    <property type="entry name" value="RIBONUCLEASE"/>
    <property type="match status" value="1"/>
</dbReference>
<dbReference type="Proteomes" id="UP000193920">
    <property type="component" value="Unassembled WGS sequence"/>
</dbReference>
<protein>
    <recommendedName>
        <fullName evidence="1">RNB domain-containing protein</fullName>
    </recommendedName>
</protein>
<reference evidence="2 3" key="1">
    <citation type="submission" date="2016-08" db="EMBL/GenBank/DDBJ databases">
        <title>A Parts List for Fungal Cellulosomes Revealed by Comparative Genomics.</title>
        <authorList>
            <consortium name="DOE Joint Genome Institute"/>
            <person name="Haitjema C.H."/>
            <person name="Gilmore S.P."/>
            <person name="Henske J.K."/>
            <person name="Solomon K.V."/>
            <person name="De Groot R."/>
            <person name="Kuo A."/>
            <person name="Mondo S.J."/>
            <person name="Salamov A.A."/>
            <person name="Labutti K."/>
            <person name="Zhao Z."/>
            <person name="Chiniquy J."/>
            <person name="Barry K."/>
            <person name="Brewer H.M."/>
            <person name="Purvine S.O."/>
            <person name="Wright A.T."/>
            <person name="Boxma B."/>
            <person name="Van Alen T."/>
            <person name="Hackstein J.H."/>
            <person name="Baker S.E."/>
            <person name="Grigoriev I.V."/>
            <person name="O'Malley M.A."/>
        </authorList>
    </citation>
    <scope>NUCLEOTIDE SEQUENCE [LARGE SCALE GENOMIC DNA]</scope>
    <source>
        <strain evidence="2 3">G1</strain>
    </source>
</reference>
<dbReference type="Pfam" id="PF00773">
    <property type="entry name" value="RNB"/>
    <property type="match status" value="1"/>
</dbReference>
<dbReference type="GO" id="GO:0000176">
    <property type="term" value="C:nuclear exosome (RNase complex)"/>
    <property type="evidence" value="ECO:0007669"/>
    <property type="project" value="TreeGrafter"/>
</dbReference>
<sequence length="156" mass="17907">METDKNGEDIVFNEKPNPTGEVVGIIKINWEKHPFGHFICDICDIDIADVTYFFKPYTALFRINLCSLRSNVDCLTFSCILELTSKTEVVNVHFTKSVILSKVLLIYEKTQDRNGDGYRMVQQASKSSVELFTNFISKIELLRKKALSLEFIKMVL</sequence>
<dbReference type="GO" id="GO:0004519">
    <property type="term" value="F:endonuclease activity"/>
    <property type="evidence" value="ECO:0007669"/>
    <property type="project" value="TreeGrafter"/>
</dbReference>
<dbReference type="GO" id="GO:0071031">
    <property type="term" value="P:nuclear mRNA surveillance of mRNA 3'-end processing"/>
    <property type="evidence" value="ECO:0007669"/>
    <property type="project" value="TreeGrafter"/>
</dbReference>
<proteinExistence type="predicted"/>
<dbReference type="AlphaFoldDB" id="A0A1Y2EQ95"/>
<dbReference type="GO" id="GO:0000177">
    <property type="term" value="C:cytoplasmic exosome (RNase complex)"/>
    <property type="evidence" value="ECO:0007669"/>
    <property type="project" value="TreeGrafter"/>
</dbReference>
<evidence type="ECO:0000259" key="1">
    <source>
        <dbReference type="Pfam" id="PF00773"/>
    </source>
</evidence>
<dbReference type="STRING" id="1754190.A0A1Y2EQ95"/>
<keyword evidence="3" id="KW-1185">Reference proteome</keyword>
<dbReference type="GO" id="GO:0000175">
    <property type="term" value="F:3'-5'-RNA exonuclease activity"/>
    <property type="evidence" value="ECO:0007669"/>
    <property type="project" value="TreeGrafter"/>
</dbReference>
<dbReference type="EMBL" id="MCOG01000032">
    <property type="protein sequence ID" value="ORY73760.1"/>
    <property type="molecule type" value="Genomic_DNA"/>
</dbReference>
<evidence type="ECO:0000313" key="2">
    <source>
        <dbReference type="EMBL" id="ORY73760.1"/>
    </source>
</evidence>
<dbReference type="GO" id="GO:0003723">
    <property type="term" value="F:RNA binding"/>
    <property type="evidence" value="ECO:0007669"/>
    <property type="project" value="InterPro"/>
</dbReference>
<dbReference type="InterPro" id="IPR050180">
    <property type="entry name" value="RNR_Ribonuclease"/>
</dbReference>
<dbReference type="InterPro" id="IPR001900">
    <property type="entry name" value="RNase_II/R"/>
</dbReference>
<dbReference type="InterPro" id="IPR012340">
    <property type="entry name" value="NA-bd_OB-fold"/>
</dbReference>
<feature type="domain" description="RNB" evidence="1">
    <location>
        <begin position="64"/>
        <end position="151"/>
    </location>
</feature>
<dbReference type="SUPFAM" id="SSF50249">
    <property type="entry name" value="Nucleic acid-binding proteins"/>
    <property type="match status" value="1"/>
</dbReference>
<evidence type="ECO:0000313" key="3">
    <source>
        <dbReference type="Proteomes" id="UP000193920"/>
    </source>
</evidence>